<dbReference type="Proteomes" id="UP000630864">
    <property type="component" value="Unassembled WGS sequence"/>
</dbReference>
<reference evidence="1" key="1">
    <citation type="submission" date="2020-09" db="EMBL/GenBank/DDBJ databases">
        <title>Pseudomonas syringae pv. eriobotryae genome sequence causing loquat canker disease.</title>
        <authorList>
            <person name="Fukuda S."/>
            <person name="Tashiro H."/>
            <person name="Nagano Y."/>
        </authorList>
    </citation>
    <scope>NUCLEOTIDE SEQUENCE</scope>
    <source>
        <strain evidence="1">AM001</strain>
    </source>
</reference>
<gene>
    <name evidence="1" type="ORF">PSE10A_19160</name>
</gene>
<proteinExistence type="predicted"/>
<evidence type="ECO:0000313" key="1">
    <source>
        <dbReference type="EMBL" id="GFZ59405.1"/>
    </source>
</evidence>
<comment type="caution">
    <text evidence="1">The sequence shown here is derived from an EMBL/GenBank/DDBJ whole genome shotgun (WGS) entry which is preliminary data.</text>
</comment>
<organism evidence="1 2">
    <name type="scientific">Pseudomonas amygdali pv. eriobotryae</name>
    <dbReference type="NCBI Taxonomy" id="129137"/>
    <lineage>
        <taxon>Bacteria</taxon>
        <taxon>Pseudomonadati</taxon>
        <taxon>Pseudomonadota</taxon>
        <taxon>Gammaproteobacteria</taxon>
        <taxon>Pseudomonadales</taxon>
        <taxon>Pseudomonadaceae</taxon>
        <taxon>Pseudomonas</taxon>
        <taxon>Pseudomonas amygdali</taxon>
    </lineage>
</organism>
<name>A0A9P3ECE6_PSEA0</name>
<evidence type="ECO:0000313" key="2">
    <source>
        <dbReference type="Proteomes" id="UP000630864"/>
    </source>
</evidence>
<protein>
    <submittedName>
        <fullName evidence="1">Uncharacterized protein</fullName>
    </submittedName>
</protein>
<dbReference type="EMBL" id="BMZW01000008">
    <property type="protein sequence ID" value="GFZ59405.1"/>
    <property type="molecule type" value="Genomic_DNA"/>
</dbReference>
<dbReference type="AlphaFoldDB" id="A0A9P3ECE6"/>
<sequence length="166" mass="19612">MHHRIGFMHNLGEPKPVAVAVSDLEGFFKIILHEEDDNLRLVYTNKNKRHDSNDFSKDDTEQFIVDSESFWSSHCEQDDRIFELRCESCVIRIHVKITSECPSETAYNRMRGFILDMLQRMEYYQIQGEFKDIKSGAVKCMYGMRDNGIQGRDITSVFFYQRRPLQ</sequence>
<accession>A0A9P3ECE6</accession>